<dbReference type="PROSITE" id="PS50853">
    <property type="entry name" value="FN3"/>
    <property type="match status" value="1"/>
</dbReference>
<feature type="chain" id="PRO_5019103361" description="Fibronectin type-III domain-containing protein" evidence="1">
    <location>
        <begin position="19"/>
        <end position="415"/>
    </location>
</feature>
<feature type="domain" description="Fibronectin type-III" evidence="2">
    <location>
        <begin position="33"/>
        <end position="122"/>
    </location>
</feature>
<dbReference type="EMBL" id="RWBG01000004">
    <property type="protein sequence ID" value="RSK39113.1"/>
    <property type="molecule type" value="Genomic_DNA"/>
</dbReference>
<dbReference type="RefSeq" id="WP_125468087.1">
    <property type="nucleotide sequence ID" value="NZ_RWBG01000004.1"/>
</dbReference>
<evidence type="ECO:0000313" key="3">
    <source>
        <dbReference type="EMBL" id="RSK39113.1"/>
    </source>
</evidence>
<evidence type="ECO:0000256" key="1">
    <source>
        <dbReference type="SAM" id="SignalP"/>
    </source>
</evidence>
<dbReference type="CDD" id="cd00063">
    <property type="entry name" value="FN3"/>
    <property type="match status" value="1"/>
</dbReference>
<proteinExistence type="predicted"/>
<evidence type="ECO:0000313" key="4">
    <source>
        <dbReference type="Proteomes" id="UP000270620"/>
    </source>
</evidence>
<dbReference type="InterPro" id="IPR003961">
    <property type="entry name" value="FN3_dom"/>
</dbReference>
<dbReference type="PROSITE" id="PS51257">
    <property type="entry name" value="PROKAR_LIPOPROTEIN"/>
    <property type="match status" value="1"/>
</dbReference>
<evidence type="ECO:0000259" key="2">
    <source>
        <dbReference type="PROSITE" id="PS50853"/>
    </source>
</evidence>
<accession>A0A428JYA9</accession>
<comment type="caution">
    <text evidence="3">The sequence shown here is derived from an EMBL/GenBank/DDBJ whole genome shotgun (WGS) entry which is preliminary data.</text>
</comment>
<keyword evidence="4" id="KW-1185">Reference proteome</keyword>
<dbReference type="InterPro" id="IPR013783">
    <property type="entry name" value="Ig-like_fold"/>
</dbReference>
<protein>
    <recommendedName>
        <fullName evidence="2">Fibronectin type-III domain-containing protein</fullName>
    </recommendedName>
</protein>
<keyword evidence="1" id="KW-0732">Signal</keyword>
<name>A0A428JYA9_9FLAO</name>
<dbReference type="Pfam" id="PF00041">
    <property type="entry name" value="fn3"/>
    <property type="match status" value="1"/>
</dbReference>
<organism evidence="3 4">
    <name type="scientific">Mangrovimonas spongiae</name>
    <dbReference type="NCBI Taxonomy" id="2494697"/>
    <lineage>
        <taxon>Bacteria</taxon>
        <taxon>Pseudomonadati</taxon>
        <taxon>Bacteroidota</taxon>
        <taxon>Flavobacteriia</taxon>
        <taxon>Flavobacteriales</taxon>
        <taxon>Flavobacteriaceae</taxon>
        <taxon>Mangrovimonas</taxon>
    </lineage>
</organism>
<dbReference type="InterPro" id="IPR036116">
    <property type="entry name" value="FN3_sf"/>
</dbReference>
<dbReference type="SUPFAM" id="SSF49265">
    <property type="entry name" value="Fibronectin type III"/>
    <property type="match status" value="1"/>
</dbReference>
<dbReference type="Gene3D" id="2.60.40.10">
    <property type="entry name" value="Immunoglobulins"/>
    <property type="match status" value="1"/>
</dbReference>
<dbReference type="AlphaFoldDB" id="A0A428JYA9"/>
<sequence>MTKRLLILLFAIVIVACSKDDDQTQQTTPICNPPENITINNITSANAELQWEESSNANSYLIEYGISGFSLGSGETISTSETSIILLGLEGNTTYEAYITTICSSSNESMISDPISFTTTIANVIAEFLPNLSDLNLYQGNLSHLTPSSKTFEYNLNTPLFTDYAHKQRLIALPEGTTMTYVDDLLPEFPDNTVISKTFYYYNNEQDESQGKTIIETRVLIKKNGIWETGNYKWNAAQTDATLDNTTSTTSITYIDQSGATQNVNYVIPSNTDCTTCHGNNTTITPIGPKLRNLKRDNQIQTLIDENFISNLTNASLVSALPNWENTSLSLEERARAYFDVNCAHCHSSGGSCEDQSLLRLRYETRFNETNIYESSTAIAYRMSFYQDGLSMPFIGTTMVHDEGYALISDYIDSL</sequence>
<feature type="signal peptide" evidence="1">
    <location>
        <begin position="1"/>
        <end position="18"/>
    </location>
</feature>
<reference evidence="3 4" key="1">
    <citation type="submission" date="2018-12" db="EMBL/GenBank/DDBJ databases">
        <title>Mangrovimonas spongiae sp. nov., a novel member of the genus Mangrovimonas isolated from marine sponge.</title>
        <authorList>
            <person name="Zhuang L."/>
            <person name="Luo L."/>
        </authorList>
    </citation>
    <scope>NUCLEOTIDE SEQUENCE [LARGE SCALE GENOMIC DNA]</scope>
    <source>
        <strain evidence="3 4">HN-E26</strain>
    </source>
</reference>
<gene>
    <name evidence="3" type="ORF">EJA19_09225</name>
</gene>
<dbReference type="OrthoDB" id="338827at2"/>
<dbReference type="Proteomes" id="UP000270620">
    <property type="component" value="Unassembled WGS sequence"/>
</dbReference>